<organism evidence="2 3">
    <name type="scientific">Petrolisthes cinctipes</name>
    <name type="common">Flat porcelain crab</name>
    <dbReference type="NCBI Taxonomy" id="88211"/>
    <lineage>
        <taxon>Eukaryota</taxon>
        <taxon>Metazoa</taxon>
        <taxon>Ecdysozoa</taxon>
        <taxon>Arthropoda</taxon>
        <taxon>Crustacea</taxon>
        <taxon>Multicrustacea</taxon>
        <taxon>Malacostraca</taxon>
        <taxon>Eumalacostraca</taxon>
        <taxon>Eucarida</taxon>
        <taxon>Decapoda</taxon>
        <taxon>Pleocyemata</taxon>
        <taxon>Anomura</taxon>
        <taxon>Galatheoidea</taxon>
        <taxon>Porcellanidae</taxon>
        <taxon>Petrolisthes</taxon>
    </lineage>
</organism>
<gene>
    <name evidence="2" type="ORF">Pcinc_042334</name>
</gene>
<reference evidence="2" key="1">
    <citation type="submission" date="2023-10" db="EMBL/GenBank/DDBJ databases">
        <title>Genome assemblies of two species of porcelain crab, Petrolisthes cinctipes and Petrolisthes manimaculis (Anomura: Porcellanidae).</title>
        <authorList>
            <person name="Angst P."/>
        </authorList>
    </citation>
    <scope>NUCLEOTIDE SEQUENCE</scope>
    <source>
        <strain evidence="2">PB745_01</strain>
        <tissue evidence="2">Gill</tissue>
    </source>
</reference>
<dbReference type="EMBL" id="JAWQEG010008097">
    <property type="protein sequence ID" value="KAK3850986.1"/>
    <property type="molecule type" value="Genomic_DNA"/>
</dbReference>
<accession>A0AAE1BHP3</accession>
<dbReference type="AlphaFoldDB" id="A0AAE1BHP3"/>
<evidence type="ECO:0000313" key="3">
    <source>
        <dbReference type="Proteomes" id="UP001286313"/>
    </source>
</evidence>
<name>A0AAE1BHP3_PETCI</name>
<protein>
    <submittedName>
        <fullName evidence="2">Uncharacterized protein</fullName>
    </submittedName>
</protein>
<sequence length="128" mass="15114">MKYSKESPAGGMLVPLEYKSLNLLMKGCDKNMAVARALQKERRRNKRREKENMWKRNNQRNAMQEPIVMHYPARWDEFDLIYGGHRYRILKMGKCMFGCVMKNTPYILPRLITCPILPRAACNALRLH</sequence>
<evidence type="ECO:0000313" key="2">
    <source>
        <dbReference type="EMBL" id="KAK3850986.1"/>
    </source>
</evidence>
<dbReference type="Proteomes" id="UP001286313">
    <property type="component" value="Unassembled WGS sequence"/>
</dbReference>
<proteinExistence type="predicted"/>
<keyword evidence="3" id="KW-1185">Reference proteome</keyword>
<feature type="region of interest" description="Disordered" evidence="1">
    <location>
        <begin position="39"/>
        <end position="59"/>
    </location>
</feature>
<evidence type="ECO:0000256" key="1">
    <source>
        <dbReference type="SAM" id="MobiDB-lite"/>
    </source>
</evidence>
<comment type="caution">
    <text evidence="2">The sequence shown here is derived from an EMBL/GenBank/DDBJ whole genome shotgun (WGS) entry which is preliminary data.</text>
</comment>